<dbReference type="EMBL" id="JAABNR010000002">
    <property type="protein sequence ID" value="NBZ86587.1"/>
    <property type="molecule type" value="Genomic_DNA"/>
</dbReference>
<accession>A0AAE5BTU9</accession>
<reference evidence="2" key="1">
    <citation type="submission" date="2020-01" db="EMBL/GenBank/DDBJ databases">
        <authorList>
            <person name="Chen W.-M."/>
        </authorList>
    </citation>
    <scope>NUCLEOTIDE SEQUENCE</scope>
    <source>
        <strain evidence="2">CYK-10</strain>
    </source>
</reference>
<name>A0AAE5BTU9_9RHOB</name>
<organism evidence="2 3">
    <name type="scientific">Stagnihabitans tardus</name>
    <dbReference type="NCBI Taxonomy" id="2699202"/>
    <lineage>
        <taxon>Bacteria</taxon>
        <taxon>Pseudomonadati</taxon>
        <taxon>Pseudomonadota</taxon>
        <taxon>Alphaproteobacteria</taxon>
        <taxon>Rhodobacterales</taxon>
        <taxon>Paracoccaceae</taxon>
        <taxon>Stagnihabitans</taxon>
    </lineage>
</organism>
<keyword evidence="1" id="KW-1133">Transmembrane helix</keyword>
<gene>
    <name evidence="2" type="ORF">GV832_03265</name>
</gene>
<comment type="caution">
    <text evidence="2">The sequence shown here is derived from an EMBL/GenBank/DDBJ whole genome shotgun (WGS) entry which is preliminary data.</text>
</comment>
<evidence type="ECO:0008006" key="4">
    <source>
        <dbReference type="Google" id="ProtNLM"/>
    </source>
</evidence>
<proteinExistence type="predicted"/>
<evidence type="ECO:0000256" key="1">
    <source>
        <dbReference type="SAM" id="Phobius"/>
    </source>
</evidence>
<dbReference type="RefSeq" id="WP_168773387.1">
    <property type="nucleotide sequence ID" value="NZ_JAABNR010000002.1"/>
</dbReference>
<feature type="transmembrane region" description="Helical" evidence="1">
    <location>
        <begin position="53"/>
        <end position="70"/>
    </location>
</feature>
<keyword evidence="1" id="KW-0472">Membrane</keyword>
<evidence type="ECO:0000313" key="3">
    <source>
        <dbReference type="Proteomes" id="UP001193501"/>
    </source>
</evidence>
<dbReference type="Proteomes" id="UP001193501">
    <property type="component" value="Unassembled WGS sequence"/>
</dbReference>
<evidence type="ECO:0000313" key="2">
    <source>
        <dbReference type="EMBL" id="NBZ86587.1"/>
    </source>
</evidence>
<keyword evidence="3" id="KW-1185">Reference proteome</keyword>
<feature type="transmembrane region" description="Helical" evidence="1">
    <location>
        <begin position="6"/>
        <end position="24"/>
    </location>
</feature>
<sequence>MELWTIWWVWVVAGVALAILEIVIPGFVFLGFALGAGLTGLLVLAGLAPGNVAVLSLVFAVLSLVCWVALRRSVGVTRGQVKVWTEDINDR</sequence>
<keyword evidence="1" id="KW-0812">Transmembrane</keyword>
<protein>
    <recommendedName>
        <fullName evidence="4">NfeD-like C-terminal domain-containing protein</fullName>
    </recommendedName>
</protein>
<dbReference type="AlphaFoldDB" id="A0AAE5BTU9"/>